<proteinExistence type="predicted"/>
<keyword evidence="3" id="KW-1185">Reference proteome</keyword>
<feature type="region of interest" description="Disordered" evidence="1">
    <location>
        <begin position="164"/>
        <end position="191"/>
    </location>
</feature>
<geneLocation type="plasmid" evidence="2 3">
    <name>unnamed</name>
</geneLocation>
<sequence length="191" mass="21474">MAIPTVFPVKYKCGHTEKRDLSRVAPSKRKSLAESDFFATKAGKNDDGLVCKNCFNAERENDTEAFLKQLMLDTEAFEAEHGLPELTGTDKQISSGLVESARKDRFTVLDTIANDEEYADQFPTVLEAAQTLTWGGWWTNNLGFKTRKDNEYGPEEFVELIIDGAEEEAKRAPSARAEPENPHDWNPKEAQ</sequence>
<evidence type="ECO:0000256" key="1">
    <source>
        <dbReference type="SAM" id="MobiDB-lite"/>
    </source>
</evidence>
<name>A0ABY5SU13_9MICO</name>
<organism evidence="2 3">
    <name type="scientific">Brevibacterium spongiae</name>
    <dbReference type="NCBI Taxonomy" id="2909672"/>
    <lineage>
        <taxon>Bacteria</taxon>
        <taxon>Bacillati</taxon>
        <taxon>Actinomycetota</taxon>
        <taxon>Actinomycetes</taxon>
        <taxon>Micrococcales</taxon>
        <taxon>Brevibacteriaceae</taxon>
        <taxon>Brevibacterium</taxon>
    </lineage>
</organism>
<dbReference type="Proteomes" id="UP001064879">
    <property type="component" value="Plasmid unnamed"/>
</dbReference>
<evidence type="ECO:0000313" key="2">
    <source>
        <dbReference type="EMBL" id="UVI38037.1"/>
    </source>
</evidence>
<evidence type="ECO:0008006" key="4">
    <source>
        <dbReference type="Google" id="ProtNLM"/>
    </source>
</evidence>
<keyword evidence="2" id="KW-0614">Plasmid</keyword>
<accession>A0ABY5SU13</accession>
<dbReference type="EMBL" id="CP093444">
    <property type="protein sequence ID" value="UVI38037.1"/>
    <property type="molecule type" value="Genomic_DNA"/>
</dbReference>
<feature type="compositionally biased region" description="Basic and acidic residues" evidence="1">
    <location>
        <begin position="167"/>
        <end position="191"/>
    </location>
</feature>
<evidence type="ECO:0000313" key="3">
    <source>
        <dbReference type="Proteomes" id="UP001064879"/>
    </source>
</evidence>
<protein>
    <recommendedName>
        <fullName evidence="4">Bacteriophage T4 Gp32 single-stranded DNA-binding domain-containing protein</fullName>
    </recommendedName>
</protein>
<gene>
    <name evidence="2" type="ORF">L1F31_18810</name>
</gene>
<reference evidence="2" key="1">
    <citation type="submission" date="2022-03" db="EMBL/GenBank/DDBJ databases">
        <title>Brevibacterium spongiae sp. nov., isolated from marine sponge.</title>
        <authorList>
            <person name="Li Z."/>
            <person name="Zhang M."/>
        </authorList>
    </citation>
    <scope>NUCLEOTIDE SEQUENCE</scope>
    <source>
        <strain evidence="2">WHS-Z9</strain>
        <plasmid evidence="2">unnamed</plasmid>
    </source>
</reference>
<dbReference type="RefSeq" id="WP_265420520.1">
    <property type="nucleotide sequence ID" value="NZ_CP093444.1"/>
</dbReference>